<name>A0A2M7S4P4_9BACT</name>
<accession>A0A2M7S4P4</accession>
<evidence type="ECO:0000313" key="3">
    <source>
        <dbReference type="Proteomes" id="UP000229307"/>
    </source>
</evidence>
<dbReference type="InterPro" id="IPR007842">
    <property type="entry name" value="HEPN_dom"/>
</dbReference>
<evidence type="ECO:0000259" key="1">
    <source>
        <dbReference type="PROSITE" id="PS50910"/>
    </source>
</evidence>
<dbReference type="AlphaFoldDB" id="A0A2M7S4P4"/>
<dbReference type="EMBL" id="PFMR01000342">
    <property type="protein sequence ID" value="PIZ14497.1"/>
    <property type="molecule type" value="Genomic_DNA"/>
</dbReference>
<feature type="domain" description="HEPN" evidence="1">
    <location>
        <begin position="14"/>
        <end position="122"/>
    </location>
</feature>
<gene>
    <name evidence="2" type="ORF">COY52_12345</name>
</gene>
<reference evidence="3" key="1">
    <citation type="submission" date="2017-09" db="EMBL/GenBank/DDBJ databases">
        <title>Depth-based differentiation of microbial function through sediment-hosted aquifers and enrichment of novel symbionts in the deep terrestrial subsurface.</title>
        <authorList>
            <person name="Probst A.J."/>
            <person name="Ladd B."/>
            <person name="Jarett J.K."/>
            <person name="Geller-Mcgrath D.E."/>
            <person name="Sieber C.M.K."/>
            <person name="Emerson J.B."/>
            <person name="Anantharaman K."/>
            <person name="Thomas B.C."/>
            <person name="Malmstrom R."/>
            <person name="Stieglmeier M."/>
            <person name="Klingl A."/>
            <person name="Woyke T."/>
            <person name="Ryan C.M."/>
            <person name="Banfield J.F."/>
        </authorList>
    </citation>
    <scope>NUCLEOTIDE SEQUENCE [LARGE SCALE GENOMIC DNA]</scope>
</reference>
<dbReference type="Gene3D" id="1.20.120.330">
    <property type="entry name" value="Nucleotidyltransferases domain 2"/>
    <property type="match status" value="1"/>
</dbReference>
<dbReference type="Pfam" id="PF05168">
    <property type="entry name" value="HEPN"/>
    <property type="match status" value="1"/>
</dbReference>
<protein>
    <recommendedName>
        <fullName evidence="1">HEPN domain-containing protein</fullName>
    </recommendedName>
</protein>
<dbReference type="Proteomes" id="UP000229307">
    <property type="component" value="Unassembled WGS sequence"/>
</dbReference>
<sequence length="132" mass="15686">MENINPELVYKYWLEMSKEDLISAEAMLKAHRYTWCAFICQQALEKCLKAGYVKREKTVPPYIHKLERLCQILKLEPSKQIISKIIKIDKYYIITRYPVYKKAMNISSYKIAAGIISDTMEIYRWLLKKLSL</sequence>
<comment type="caution">
    <text evidence="2">The sequence shown here is derived from an EMBL/GenBank/DDBJ whole genome shotgun (WGS) entry which is preliminary data.</text>
</comment>
<dbReference type="SMART" id="SM00748">
    <property type="entry name" value="HEPN"/>
    <property type="match status" value="1"/>
</dbReference>
<proteinExistence type="predicted"/>
<dbReference type="SUPFAM" id="SSF81593">
    <property type="entry name" value="Nucleotidyltransferase substrate binding subunit/domain"/>
    <property type="match status" value="1"/>
</dbReference>
<dbReference type="PROSITE" id="PS50910">
    <property type="entry name" value="HEPN"/>
    <property type="match status" value="1"/>
</dbReference>
<evidence type="ECO:0000313" key="2">
    <source>
        <dbReference type="EMBL" id="PIZ14497.1"/>
    </source>
</evidence>
<organism evidence="2 3">
    <name type="scientific">Candidatus Desantisbacteria bacterium CG_4_10_14_0_8_um_filter_48_22</name>
    <dbReference type="NCBI Taxonomy" id="1974543"/>
    <lineage>
        <taxon>Bacteria</taxon>
        <taxon>Candidatus Desantisiibacteriota</taxon>
    </lineage>
</organism>